<dbReference type="SUPFAM" id="SSF53098">
    <property type="entry name" value="Ribonuclease H-like"/>
    <property type="match status" value="1"/>
</dbReference>
<dbReference type="STRING" id="1121306.SAMN02745196_01397"/>
<gene>
    <name evidence="2" type="ORF">SAMN02745196_01397</name>
</gene>
<evidence type="ECO:0000313" key="2">
    <source>
        <dbReference type="EMBL" id="SHH79419.1"/>
    </source>
</evidence>
<dbReference type="InterPro" id="IPR012337">
    <property type="entry name" value="RNaseH-like_sf"/>
</dbReference>
<dbReference type="Gene3D" id="3.40.970.10">
    <property type="entry name" value="Ribonuclease H1, N-terminal domain"/>
    <property type="match status" value="1"/>
</dbReference>
<keyword evidence="3" id="KW-1185">Reference proteome</keyword>
<dbReference type="Pfam" id="PF00075">
    <property type="entry name" value="RNase_H"/>
    <property type="match status" value="1"/>
</dbReference>
<sequence length="313" mass="35895">MAKKVYAIKEGFDSKKNIKVEDIIVDTWSECLNYVKGVKGAKYKSFESLEEAKNFLKETKKLLKKGEDEYPMDQLHAYVDGSYNIATERYGYGLVVVKNSVITYIENGAAEDDSQKQIRQIAGELKAAIRAVKYAAYYKQSKIVIFHDYEGICHHATGYWKRTDESSEIYYNEFNKLINTYGIEVTFVKVDSHTGDFFNEVADEQAKLPIGVENNKVVLNYLKSNKVKVLTEEVKEKLLKTAQGMEDNIEVIKEKGSINKGIKSEKSEEKDKNELKIEEIINKIKSMDMNKAKKYVEGLEENEKNSIILKLIK</sequence>
<dbReference type="Gene3D" id="3.30.420.10">
    <property type="entry name" value="Ribonuclease H-like superfamily/Ribonuclease H"/>
    <property type="match status" value="1"/>
</dbReference>
<dbReference type="Pfam" id="PF01693">
    <property type="entry name" value="Cauli_VI"/>
    <property type="match status" value="1"/>
</dbReference>
<dbReference type="OrthoDB" id="9811552at2"/>
<dbReference type="Proteomes" id="UP000184526">
    <property type="component" value="Unassembled WGS sequence"/>
</dbReference>
<dbReference type="SUPFAM" id="SSF55658">
    <property type="entry name" value="L9 N-domain-like"/>
    <property type="match status" value="1"/>
</dbReference>
<evidence type="ECO:0000313" key="3">
    <source>
        <dbReference type="Proteomes" id="UP000184526"/>
    </source>
</evidence>
<dbReference type="InterPro" id="IPR036397">
    <property type="entry name" value="RNaseH_sf"/>
</dbReference>
<dbReference type="InterPro" id="IPR002156">
    <property type="entry name" value="RNaseH_domain"/>
</dbReference>
<evidence type="ECO:0000259" key="1">
    <source>
        <dbReference type="PROSITE" id="PS50879"/>
    </source>
</evidence>
<dbReference type="PROSITE" id="PS50879">
    <property type="entry name" value="RNASE_H_1"/>
    <property type="match status" value="1"/>
</dbReference>
<dbReference type="EMBL" id="FQXP01000005">
    <property type="protein sequence ID" value="SHH79419.1"/>
    <property type="molecule type" value="Genomic_DNA"/>
</dbReference>
<dbReference type="InterPro" id="IPR037056">
    <property type="entry name" value="RNase_H1_N_sf"/>
</dbReference>
<name>A0A1M5VVT6_9CLOT</name>
<dbReference type="RefSeq" id="WP_072831314.1">
    <property type="nucleotide sequence ID" value="NZ_FQXP01000005.1"/>
</dbReference>
<protein>
    <submittedName>
        <fullName evidence="2">Ribonuclease HI</fullName>
    </submittedName>
</protein>
<dbReference type="AlphaFoldDB" id="A0A1M5VVT6"/>
<proteinExistence type="predicted"/>
<dbReference type="CDD" id="cd09277">
    <property type="entry name" value="RNase_HI_bacteria_like"/>
    <property type="match status" value="1"/>
</dbReference>
<reference evidence="2 3" key="1">
    <citation type="submission" date="2016-11" db="EMBL/GenBank/DDBJ databases">
        <authorList>
            <person name="Jaros S."/>
            <person name="Januszkiewicz K."/>
            <person name="Wedrychowicz H."/>
        </authorList>
    </citation>
    <scope>NUCLEOTIDE SEQUENCE [LARGE SCALE GENOMIC DNA]</scope>
    <source>
        <strain evidence="2 3">DSM 3089</strain>
    </source>
</reference>
<dbReference type="GO" id="GO:0004523">
    <property type="term" value="F:RNA-DNA hybrid ribonuclease activity"/>
    <property type="evidence" value="ECO:0007669"/>
    <property type="project" value="InterPro"/>
</dbReference>
<dbReference type="InterPro" id="IPR009027">
    <property type="entry name" value="Ribosomal_bL9/RNase_H1_N"/>
</dbReference>
<accession>A0A1M5VVT6</accession>
<organism evidence="2 3">
    <name type="scientific">Clostridium collagenovorans DSM 3089</name>
    <dbReference type="NCBI Taxonomy" id="1121306"/>
    <lineage>
        <taxon>Bacteria</taxon>
        <taxon>Bacillati</taxon>
        <taxon>Bacillota</taxon>
        <taxon>Clostridia</taxon>
        <taxon>Eubacteriales</taxon>
        <taxon>Clostridiaceae</taxon>
        <taxon>Clostridium</taxon>
    </lineage>
</organism>
<dbReference type="InterPro" id="IPR011320">
    <property type="entry name" value="RNase_H1_N"/>
</dbReference>
<dbReference type="GO" id="GO:0003676">
    <property type="term" value="F:nucleic acid binding"/>
    <property type="evidence" value="ECO:0007669"/>
    <property type="project" value="InterPro"/>
</dbReference>
<feature type="domain" description="RNase H type-1" evidence="1">
    <location>
        <begin position="71"/>
        <end position="211"/>
    </location>
</feature>